<dbReference type="EMBL" id="CP002447">
    <property type="protein sequence ID" value="ADV10021.1"/>
    <property type="molecule type" value="Genomic_DNA"/>
</dbReference>
<reference evidence="2" key="1">
    <citation type="submission" date="2011-01" db="EMBL/GenBank/DDBJ databases">
        <title>Complete sequence of chromosome of Mesorhizobium ciceri bv. biserrulae WSM1271.</title>
        <authorList>
            <person name="Lucas S."/>
            <person name="Copeland A."/>
            <person name="Lapidus A."/>
            <person name="Cheng J.-F."/>
            <person name="Goodwin L."/>
            <person name="Pitluck S."/>
            <person name="Teshima H."/>
            <person name="Detter J.C."/>
            <person name="Han C."/>
            <person name="Tapia R."/>
            <person name="Land M."/>
            <person name="Hauser L."/>
            <person name="Kyrpides N."/>
            <person name="Ivanova N."/>
            <person name="Nandasena K."/>
            <person name="Reeve W.G."/>
            <person name="Howieson J.G."/>
            <person name="O'Hara G."/>
            <person name="Tiwari R.P."/>
            <person name="Woyke T."/>
        </authorList>
    </citation>
    <scope>NUCLEOTIDE SEQUENCE [LARGE SCALE GENOMIC DNA]</scope>
    <source>
        <strain evidence="2">HAMBI 2942 / LMG 23838 / WSM1271</strain>
    </source>
</reference>
<dbReference type="KEGG" id="mci:Mesci_0855"/>
<proteinExistence type="predicted"/>
<organism evidence="1 2">
    <name type="scientific">Mesorhizobium ciceri biovar biserrulae (strain HAMBI 2942 / LMG 23838 / WSM1271)</name>
    <dbReference type="NCBI Taxonomy" id="765698"/>
    <lineage>
        <taxon>Bacteria</taxon>
        <taxon>Pseudomonadati</taxon>
        <taxon>Pseudomonadota</taxon>
        <taxon>Alphaproteobacteria</taxon>
        <taxon>Hyphomicrobiales</taxon>
        <taxon>Phyllobacteriaceae</taxon>
        <taxon>Mesorhizobium</taxon>
    </lineage>
</organism>
<accession>E8TGT5</accession>
<dbReference type="HOGENOM" id="CLU_2771085_0_0_5"/>
<dbReference type="Proteomes" id="UP000007471">
    <property type="component" value="Chromosome"/>
</dbReference>
<evidence type="ECO:0000313" key="1">
    <source>
        <dbReference type="EMBL" id="ADV10021.1"/>
    </source>
</evidence>
<dbReference type="AlphaFoldDB" id="E8TGT5"/>
<name>E8TGT5_MESCW</name>
<gene>
    <name evidence="1" type="ordered locus">Mesci_0855</name>
</gene>
<dbReference type="OrthoDB" id="8087609at2"/>
<sequence length="69" mass="7735">MVTRGAGQRHLCNRISQPAGFYRSIARFVAVKLGFMQVIVPKPAIVDDVHYLLAARTSFGFTATRSWRP</sequence>
<evidence type="ECO:0000313" key="2">
    <source>
        <dbReference type="Proteomes" id="UP000007471"/>
    </source>
</evidence>
<protein>
    <submittedName>
        <fullName evidence="1">Uncharacterized protein</fullName>
    </submittedName>
</protein>